<dbReference type="PANTHER" id="PTHR41244">
    <property type="entry name" value="RHAMNAN SYNTHESIS F"/>
    <property type="match status" value="1"/>
</dbReference>
<keyword evidence="2" id="KW-1185">Reference proteome</keyword>
<dbReference type="InterPro" id="IPR032719">
    <property type="entry name" value="WbsX"/>
</dbReference>
<evidence type="ECO:0000313" key="1">
    <source>
        <dbReference type="EMBL" id="PSF39562.1"/>
    </source>
</evidence>
<dbReference type="PANTHER" id="PTHR41244:SF1">
    <property type="entry name" value="GLYCOSYLTRANSFERASE"/>
    <property type="match status" value="1"/>
</dbReference>
<evidence type="ECO:0000313" key="2">
    <source>
        <dbReference type="Proteomes" id="UP000239001"/>
    </source>
</evidence>
<dbReference type="Gene3D" id="3.20.20.80">
    <property type="entry name" value="Glycosidases"/>
    <property type="match status" value="1"/>
</dbReference>
<proteinExistence type="predicted"/>
<dbReference type="CDD" id="cd11579">
    <property type="entry name" value="Glyco_tran_WbsX"/>
    <property type="match status" value="1"/>
</dbReference>
<sequence>MLQTSLSISSPKARLIAFYLPQFHPIPENDQWWGKGFTEWTNVAKAKPLFFGHEQPQVPADLGFYDLRVAEVREAQAEMAKEYGIEGFCYWHYWFGNGKRLLEKPFQEVLRLKQPNFPFCLAWVNQTWSGIWHGSPDKVLIKQYYPGKEDYREHFYTLLDAFSDERYLTIEGKPIFMVYEPTAIPDSRFFTDYWQELAIQSGLKGLYFIGITQDPAWNPINAGFHASVVSNPNYLFTVPHAIIYKKLNIYQRLYKKILSIIAPKKCQEYFPPMPKLYSYEKAIQDAFIKNDFTFDNYPCVFPNWDNTPRSGLNGRVFVGSTPDLFKIHLRTALEQVTNRYSESEKRIIIIKSWNEWAEGNYLEPDLKFGKAYLEAIKQEIIEDQVIKKNDII</sequence>
<reference evidence="1 2" key="1">
    <citation type="submission" date="2018-03" db="EMBL/GenBank/DDBJ databases">
        <title>The ancient ancestry and fast evolution of plastids.</title>
        <authorList>
            <person name="Moore K.R."/>
            <person name="Magnabosco C."/>
            <person name="Momper L."/>
            <person name="Gold D.A."/>
            <person name="Bosak T."/>
            <person name="Fournier G.P."/>
        </authorList>
    </citation>
    <scope>NUCLEOTIDE SEQUENCE [LARGE SCALE GENOMIC DNA]</scope>
    <source>
        <strain evidence="1 2">CCALA 016</strain>
    </source>
</reference>
<dbReference type="EMBL" id="PXOH01000001">
    <property type="protein sequence ID" value="PSF39562.1"/>
    <property type="molecule type" value="Genomic_DNA"/>
</dbReference>
<organism evidence="1 2">
    <name type="scientific">Aphanothece hegewaldii CCALA 016</name>
    <dbReference type="NCBI Taxonomy" id="2107694"/>
    <lineage>
        <taxon>Bacteria</taxon>
        <taxon>Bacillati</taxon>
        <taxon>Cyanobacteriota</taxon>
        <taxon>Cyanophyceae</taxon>
        <taxon>Oscillatoriophycideae</taxon>
        <taxon>Chroococcales</taxon>
        <taxon>Aphanothecaceae</taxon>
        <taxon>Aphanothece</taxon>
    </lineage>
</organism>
<reference evidence="1 2" key="2">
    <citation type="submission" date="2018-03" db="EMBL/GenBank/DDBJ databases">
        <authorList>
            <person name="Keele B.F."/>
        </authorList>
    </citation>
    <scope>NUCLEOTIDE SEQUENCE [LARGE SCALE GENOMIC DNA]</scope>
    <source>
        <strain evidence="1 2">CCALA 016</strain>
    </source>
</reference>
<dbReference type="OrthoDB" id="9816424at2"/>
<name>A0A2T1M420_9CHRO</name>
<accession>A0A2T1M420</accession>
<dbReference type="RefSeq" id="WP_106455182.1">
    <property type="nucleotide sequence ID" value="NZ_PXOH01000001.1"/>
</dbReference>
<dbReference type="Proteomes" id="UP000239001">
    <property type="component" value="Unassembled WGS sequence"/>
</dbReference>
<dbReference type="Pfam" id="PF14307">
    <property type="entry name" value="Glyco_tran_WbsX"/>
    <property type="match status" value="1"/>
</dbReference>
<dbReference type="AlphaFoldDB" id="A0A2T1M420"/>
<comment type="caution">
    <text evidence="1">The sequence shown here is derived from an EMBL/GenBank/DDBJ whole genome shotgun (WGS) entry which is preliminary data.</text>
</comment>
<gene>
    <name evidence="1" type="ORF">C7H19_01875</name>
</gene>
<protein>
    <submittedName>
        <fullName evidence="1">Lipopolysaccharide biosynthesis protein</fullName>
    </submittedName>
</protein>